<sequence>MLLEATDGEETAVFKAAAASVQVLVEPVGRWFEAYIRRRNRNVSASFQELEEEEESSEESEDEELQLEEHPMLRTLDPKDWKNQDHYAVLGLPHLRYKATQKQIKAAHKAIVLKHHPDKRKAAGEQIVEGDNDYFTCITKAIEILSDPVKRRAFDSVDPTFDNSVPSKSEGKENFFDVFAPVFERNARWSSKKHRPSLGTMDSTFEDVDNFYSFWYNFDSWREFSYLDEEEKEKAECRDERRWIEKQNRASRAQRKKEEMNRIRTLVDTAYSCDPRIKKFKEEEKARKEAEKKAKAEAKKKEQEEKERARQAELDAVRLAKEKEEEEARQVALQAKKEKDIQKKAIKKERQKLRTTCKNWNYFADNEADGVKMMEEVEKLCDRLELTSLQSLNEILASASKEDSKAAVEKQVEEVNAQLQREREAEVQARQAARSAEQASGGGGGGKGWNEDDLQLLIKAVNLFPAGTNARWEVIANYMNVHSTSGMKRTAKDVINKAKNLQKLDPLQKDEINRKAYEKFKKEHTSVPPSIDNALPSERFDASGGEGNAGPWTTEEQKLLEQALKTYPVSTAERWEKIAAAVPGRNKKDCMKRYKELVEMVKAKKAAQEQVAAKNKK</sequence>
<evidence type="ECO:0000256" key="7">
    <source>
        <dbReference type="ARBA" id="ARBA00023186"/>
    </source>
</evidence>
<evidence type="ECO:0000256" key="4">
    <source>
        <dbReference type="ARBA" id="ARBA00022737"/>
    </source>
</evidence>
<dbReference type="Ensembl" id="ENSFHET00000008065.1">
    <property type="protein sequence ID" value="ENSFHEP00000004901.1"/>
    <property type="gene ID" value="ENSFHEG00000005852.1"/>
</dbReference>
<keyword evidence="17" id="KW-1185">Reference proteome</keyword>
<name>A0A146P6L5_FUNHE</name>
<evidence type="ECO:0000256" key="3">
    <source>
        <dbReference type="ARBA" id="ARBA00022490"/>
    </source>
</evidence>
<dbReference type="GO" id="GO:0006325">
    <property type="term" value="P:chromatin organization"/>
    <property type="evidence" value="ECO:0007669"/>
    <property type="project" value="UniProtKB-KW"/>
</dbReference>
<dbReference type="SUPFAM" id="SSF46565">
    <property type="entry name" value="Chaperone J-domain"/>
    <property type="match status" value="1"/>
</dbReference>
<evidence type="ECO:0000313" key="16">
    <source>
        <dbReference type="Ensembl" id="ENSFHEP00000004901.1"/>
    </source>
</evidence>
<dbReference type="Proteomes" id="UP000265000">
    <property type="component" value="Unplaced"/>
</dbReference>
<feature type="coiled-coil region" evidence="9">
    <location>
        <begin position="278"/>
        <end position="352"/>
    </location>
</feature>
<evidence type="ECO:0000256" key="1">
    <source>
        <dbReference type="ARBA" id="ARBA00004514"/>
    </source>
</evidence>
<evidence type="ECO:0000256" key="2">
    <source>
        <dbReference type="ARBA" id="ARBA00014469"/>
    </source>
</evidence>
<reference evidence="15" key="1">
    <citation type="submission" date="2015-01" db="EMBL/GenBank/DDBJ databases">
        <title>EvidentialGene: Evidence-directed Construction of Complete mRNA Transcriptomes without Genomes.</title>
        <authorList>
            <person name="Gilbert D.G."/>
        </authorList>
    </citation>
    <scope>NUCLEOTIDE SEQUENCE</scope>
</reference>
<dbReference type="EMBL" id="GCES01146711">
    <property type="protein sequence ID" value="JAQ39611.1"/>
    <property type="molecule type" value="Transcribed_RNA"/>
</dbReference>
<feature type="domain" description="J" evidence="11">
    <location>
        <begin position="85"/>
        <end position="158"/>
    </location>
</feature>
<dbReference type="PANTHER" id="PTHR43999">
    <property type="entry name" value="DNAJ HOMOLOG SUBFAMILY C MEMBER 2"/>
    <property type="match status" value="1"/>
</dbReference>
<keyword evidence="7" id="KW-0143">Chaperone</keyword>
<dbReference type="InterPro" id="IPR009057">
    <property type="entry name" value="Homeodomain-like_sf"/>
</dbReference>
<keyword evidence="3" id="KW-0963">Cytoplasm</keyword>
<dbReference type="InterPro" id="IPR017884">
    <property type="entry name" value="SANT_dom"/>
</dbReference>
<dbReference type="PROSITE" id="PS51294">
    <property type="entry name" value="HTH_MYB"/>
    <property type="match status" value="1"/>
</dbReference>
<reference evidence="16" key="2">
    <citation type="submission" date="2025-05" db="UniProtKB">
        <authorList>
            <consortium name="Ensembl"/>
        </authorList>
    </citation>
    <scope>IDENTIFICATION</scope>
</reference>
<dbReference type="InterPro" id="IPR001623">
    <property type="entry name" value="DnaJ_domain"/>
</dbReference>
<dbReference type="InterPro" id="IPR042569">
    <property type="entry name" value="RAC_head_sf"/>
</dbReference>
<feature type="domain" description="Myb-like" evidence="12">
    <location>
        <begin position="544"/>
        <end position="598"/>
    </location>
</feature>
<organism evidence="15">
    <name type="scientific">Fundulus heteroclitus</name>
    <name type="common">Killifish</name>
    <name type="synonym">Mummichog</name>
    <dbReference type="NCBI Taxonomy" id="8078"/>
    <lineage>
        <taxon>Eukaryota</taxon>
        <taxon>Metazoa</taxon>
        <taxon>Chordata</taxon>
        <taxon>Craniata</taxon>
        <taxon>Vertebrata</taxon>
        <taxon>Euteleostomi</taxon>
        <taxon>Actinopterygii</taxon>
        <taxon>Neopterygii</taxon>
        <taxon>Teleostei</taxon>
        <taxon>Neoteleostei</taxon>
        <taxon>Acanthomorphata</taxon>
        <taxon>Ovalentaria</taxon>
        <taxon>Atherinomorphae</taxon>
        <taxon>Cyprinodontiformes</taxon>
        <taxon>Fundulidae</taxon>
        <taxon>Fundulus</taxon>
    </lineage>
</organism>
<dbReference type="InterPro" id="IPR017930">
    <property type="entry name" value="Myb_dom"/>
</dbReference>
<dbReference type="FunFam" id="1.10.8.840:FF:000001">
    <property type="entry name" value="dnaJ homolog subfamily C member 2 isoform X1"/>
    <property type="match status" value="1"/>
</dbReference>
<feature type="region of interest" description="Disordered" evidence="10">
    <location>
        <begin position="423"/>
        <end position="448"/>
    </location>
</feature>
<feature type="domain" description="HTH myb-type" evidence="14">
    <location>
        <begin position="550"/>
        <end position="602"/>
    </location>
</feature>
<feature type="domain" description="SANT" evidence="13">
    <location>
        <begin position="552"/>
        <end position="602"/>
    </location>
</feature>
<keyword evidence="5" id="KW-0156">Chromatin regulator</keyword>
<evidence type="ECO:0000256" key="5">
    <source>
        <dbReference type="ARBA" id="ARBA00022853"/>
    </source>
</evidence>
<dbReference type="Gene3D" id="1.10.287.110">
    <property type="entry name" value="DnaJ domain"/>
    <property type="match status" value="1"/>
</dbReference>
<feature type="region of interest" description="Disordered" evidence="10">
    <location>
        <begin position="47"/>
        <end position="78"/>
    </location>
</feature>
<evidence type="ECO:0000259" key="13">
    <source>
        <dbReference type="PROSITE" id="PS51293"/>
    </source>
</evidence>
<dbReference type="Pfam" id="PF16717">
    <property type="entry name" value="RAC_head"/>
    <property type="match status" value="1"/>
</dbReference>
<dbReference type="SUPFAM" id="SSF46689">
    <property type="entry name" value="Homeodomain-like"/>
    <property type="match status" value="2"/>
</dbReference>
<dbReference type="GO" id="GO:0005829">
    <property type="term" value="C:cytosol"/>
    <property type="evidence" value="ECO:0007669"/>
    <property type="project" value="UniProtKB-SubCell"/>
</dbReference>
<comment type="subcellular location">
    <subcellularLocation>
        <location evidence="1">Cytoplasm</location>
        <location evidence="1">Cytosol</location>
    </subcellularLocation>
</comment>
<dbReference type="Gene3D" id="1.10.8.840">
    <property type="entry name" value="Ribosome-associated complex head domain"/>
    <property type="match status" value="1"/>
</dbReference>
<dbReference type="GeneID" id="105917833"/>
<dbReference type="InterPro" id="IPR001005">
    <property type="entry name" value="SANT/Myb"/>
</dbReference>
<dbReference type="AlphaFoldDB" id="A0A146P6L5"/>
<evidence type="ECO:0000313" key="17">
    <source>
        <dbReference type="Proteomes" id="UP000265000"/>
    </source>
</evidence>
<evidence type="ECO:0000256" key="6">
    <source>
        <dbReference type="ARBA" id="ARBA00023159"/>
    </source>
</evidence>
<dbReference type="FunFam" id="1.10.10.60:FF:000180">
    <property type="entry name" value="DnaJ (Hsp40) homolog, subfamily C, member 2"/>
    <property type="match status" value="1"/>
</dbReference>
<evidence type="ECO:0000259" key="12">
    <source>
        <dbReference type="PROSITE" id="PS50090"/>
    </source>
</evidence>
<dbReference type="GeneTree" id="ENSGT00940000155441"/>
<dbReference type="PROSITE" id="PS50090">
    <property type="entry name" value="MYB_LIKE"/>
    <property type="match status" value="1"/>
</dbReference>
<evidence type="ECO:0000256" key="9">
    <source>
        <dbReference type="SAM" id="Coils"/>
    </source>
</evidence>
<dbReference type="Gene3D" id="1.10.10.60">
    <property type="entry name" value="Homeodomain-like"/>
    <property type="match status" value="2"/>
</dbReference>
<dbReference type="PANTHER" id="PTHR43999:SF1">
    <property type="entry name" value="DNAJ HOMOLOG SUBFAMILY C MEMBER 2"/>
    <property type="match status" value="1"/>
</dbReference>
<dbReference type="CTD" id="27000"/>
<keyword evidence="4" id="KW-0677">Repeat</keyword>
<dbReference type="Pfam" id="PF21884">
    <property type="entry name" value="ZUO1-like_ZHD"/>
    <property type="match status" value="1"/>
</dbReference>
<dbReference type="Pfam" id="PF23082">
    <property type="entry name" value="Myb_DNA-binding_2"/>
    <property type="match status" value="2"/>
</dbReference>
<feature type="compositionally biased region" description="Acidic residues" evidence="10">
    <location>
        <begin position="49"/>
        <end position="66"/>
    </location>
</feature>
<evidence type="ECO:0000256" key="10">
    <source>
        <dbReference type="SAM" id="MobiDB-lite"/>
    </source>
</evidence>
<dbReference type="GO" id="GO:0006450">
    <property type="term" value="P:regulation of translational fidelity"/>
    <property type="evidence" value="ECO:0007669"/>
    <property type="project" value="InterPro"/>
</dbReference>
<dbReference type="CDD" id="cd06257">
    <property type="entry name" value="DnaJ"/>
    <property type="match status" value="1"/>
</dbReference>
<dbReference type="OrthoDB" id="1690618at2759"/>
<evidence type="ECO:0000259" key="11">
    <source>
        <dbReference type="PROSITE" id="PS50076"/>
    </source>
</evidence>
<dbReference type="SMART" id="SM00271">
    <property type="entry name" value="DnaJ"/>
    <property type="match status" value="1"/>
</dbReference>
<dbReference type="STRING" id="8078.ENSFHEP00000004901"/>
<dbReference type="SMART" id="SM00717">
    <property type="entry name" value="SANT"/>
    <property type="match status" value="2"/>
</dbReference>
<evidence type="ECO:0000256" key="8">
    <source>
        <dbReference type="ARBA" id="ARBA00023242"/>
    </source>
</evidence>
<accession>A0A146P6L5</accession>
<dbReference type="CDD" id="cd23953">
    <property type="entry name" value="zuotin_NTD"/>
    <property type="match status" value="1"/>
</dbReference>
<keyword evidence="8" id="KW-0539">Nucleus</keyword>
<dbReference type="InterPro" id="IPR036869">
    <property type="entry name" value="J_dom_sf"/>
</dbReference>
<dbReference type="InterPro" id="IPR032003">
    <property type="entry name" value="RAC_head"/>
</dbReference>
<dbReference type="InterPro" id="IPR044634">
    <property type="entry name" value="Zuotin/DnaJC2"/>
</dbReference>
<proteinExistence type="predicted"/>
<dbReference type="CDD" id="cd00167">
    <property type="entry name" value="SANT"/>
    <property type="match status" value="2"/>
</dbReference>
<protein>
    <recommendedName>
        <fullName evidence="2">DnaJ homolog subfamily C member 2</fullName>
    </recommendedName>
</protein>
<keyword evidence="9" id="KW-0175">Coiled coil</keyword>
<dbReference type="GO" id="GO:0030544">
    <property type="term" value="F:Hsp70 protein binding"/>
    <property type="evidence" value="ECO:0007669"/>
    <property type="project" value="InterPro"/>
</dbReference>
<feature type="compositionally biased region" description="Basic and acidic residues" evidence="10">
    <location>
        <begin position="67"/>
        <end position="78"/>
    </location>
</feature>
<evidence type="ECO:0000313" key="15">
    <source>
        <dbReference type="EMBL" id="JAQ39611.1"/>
    </source>
</evidence>
<dbReference type="InterPro" id="IPR054076">
    <property type="entry name" value="ZUO1-like_ZHD"/>
</dbReference>
<feature type="compositionally biased region" description="Low complexity" evidence="10">
    <location>
        <begin position="428"/>
        <end position="439"/>
    </location>
</feature>
<keyword evidence="6" id="KW-0010">Activator</keyword>
<dbReference type="GO" id="GO:0043022">
    <property type="term" value="F:ribosome binding"/>
    <property type="evidence" value="ECO:0007669"/>
    <property type="project" value="InterPro"/>
</dbReference>
<dbReference type="PROSITE" id="PS51293">
    <property type="entry name" value="SANT"/>
    <property type="match status" value="1"/>
</dbReference>
<dbReference type="GO" id="GO:0051083">
    <property type="term" value="P:'de novo' cotranslational protein folding"/>
    <property type="evidence" value="ECO:0007669"/>
    <property type="project" value="InterPro"/>
</dbReference>
<evidence type="ECO:0000259" key="14">
    <source>
        <dbReference type="PROSITE" id="PS51294"/>
    </source>
</evidence>
<dbReference type="PROSITE" id="PS50076">
    <property type="entry name" value="DNAJ_2"/>
    <property type="match status" value="1"/>
</dbReference>
<dbReference type="Pfam" id="PF00226">
    <property type="entry name" value="DnaJ"/>
    <property type="match status" value="1"/>
</dbReference>
<dbReference type="FunFam" id="1.10.287.110:FF:000024">
    <property type="entry name" value="DnaJ (Hsp40) homolog, subfamily C, member 2"/>
    <property type="match status" value="1"/>
</dbReference>